<name>A0A6P3WS27_DINQU</name>
<dbReference type="AlphaFoldDB" id="A0A6P3WS27"/>
<proteinExistence type="predicted"/>
<dbReference type="Proteomes" id="UP000515204">
    <property type="component" value="Unplaced"/>
</dbReference>
<organism evidence="1 2">
    <name type="scientific">Dinoponera quadriceps</name>
    <name type="common">South American ant</name>
    <dbReference type="NCBI Taxonomy" id="609295"/>
    <lineage>
        <taxon>Eukaryota</taxon>
        <taxon>Metazoa</taxon>
        <taxon>Ecdysozoa</taxon>
        <taxon>Arthropoda</taxon>
        <taxon>Hexapoda</taxon>
        <taxon>Insecta</taxon>
        <taxon>Pterygota</taxon>
        <taxon>Neoptera</taxon>
        <taxon>Endopterygota</taxon>
        <taxon>Hymenoptera</taxon>
        <taxon>Apocrita</taxon>
        <taxon>Aculeata</taxon>
        <taxon>Formicoidea</taxon>
        <taxon>Formicidae</taxon>
        <taxon>Ponerinae</taxon>
        <taxon>Ponerini</taxon>
        <taxon>Dinoponera</taxon>
    </lineage>
</organism>
<keyword evidence="1" id="KW-1185">Reference proteome</keyword>
<dbReference type="KEGG" id="dqu:106741241"/>
<protein>
    <submittedName>
        <fullName evidence="2">Uncharacterized protein LOC106741241</fullName>
    </submittedName>
</protein>
<dbReference type="OrthoDB" id="7548640at2759"/>
<feature type="non-terminal residue" evidence="2">
    <location>
        <position position="1"/>
    </location>
</feature>
<dbReference type="GeneID" id="106741241"/>
<dbReference type="RefSeq" id="XP_014468514.1">
    <property type="nucleotide sequence ID" value="XM_014613028.1"/>
</dbReference>
<sequence length="101" mass="11074">RTVPQTYGDGFLGDVEVGNHRTEEIILYRVIVFNNPTNDIQSGSVQFSHKGISHYLSVVNQSGSQAIVCNNPDSLGTSKVRLNIRVHPNTDSTLDLILASH</sequence>
<accession>A0A6P3WS27</accession>
<evidence type="ECO:0000313" key="2">
    <source>
        <dbReference type="RefSeq" id="XP_014468514.1"/>
    </source>
</evidence>
<evidence type="ECO:0000313" key="1">
    <source>
        <dbReference type="Proteomes" id="UP000515204"/>
    </source>
</evidence>
<gene>
    <name evidence="2" type="primary">LOC106741241</name>
</gene>
<reference evidence="2" key="1">
    <citation type="submission" date="2025-08" db="UniProtKB">
        <authorList>
            <consortium name="RefSeq"/>
        </authorList>
    </citation>
    <scope>IDENTIFICATION</scope>
</reference>